<gene>
    <name evidence="1" type="ORF">AWT59_1999</name>
</gene>
<evidence type="ECO:0000313" key="2">
    <source>
        <dbReference type="Proteomes" id="UP000070578"/>
    </source>
</evidence>
<dbReference type="AlphaFoldDB" id="A0A139BS93"/>
<protein>
    <submittedName>
        <fullName evidence="1">Uncharacterized protein</fullName>
    </submittedName>
</protein>
<name>A0A139BS93_9PROT</name>
<dbReference type="EMBL" id="LSLI01000052">
    <property type="protein sequence ID" value="KXS31867.1"/>
    <property type="molecule type" value="Genomic_DNA"/>
</dbReference>
<sequence>MLNRWFWHPQKTTPDGKVPVIYQINLRDTANFFVLQSFPADN</sequence>
<reference evidence="1 2" key="2">
    <citation type="submission" date="2016-03" db="EMBL/GenBank/DDBJ databases">
        <title>New uncultured bacterium of the family Gallionellaceae from acid mine drainage: description and reconstruction of genome based on metagenomic analysis of microbial community.</title>
        <authorList>
            <person name="Kadnikov V."/>
            <person name="Ivasenko D."/>
            <person name="Beletsky A."/>
            <person name="Mardanov A."/>
            <person name="Danilova E."/>
            <person name="Pimenov N."/>
            <person name="Karnachuk O."/>
            <person name="Ravin N."/>
        </authorList>
    </citation>
    <scope>NUCLEOTIDE SEQUENCE [LARGE SCALE GENOMIC DNA]</scope>
    <source>
        <strain evidence="1">ShG14-8</strain>
    </source>
</reference>
<organism evidence="1 2">
    <name type="scientific">Candidatus Gallionella acididurans</name>
    <dbReference type="NCBI Taxonomy" id="1796491"/>
    <lineage>
        <taxon>Bacteria</taxon>
        <taxon>Pseudomonadati</taxon>
        <taxon>Pseudomonadota</taxon>
        <taxon>Betaproteobacteria</taxon>
        <taxon>Nitrosomonadales</taxon>
        <taxon>Gallionellaceae</taxon>
        <taxon>Gallionella</taxon>
    </lineage>
</organism>
<accession>A0A139BS93</accession>
<proteinExistence type="predicted"/>
<dbReference type="Proteomes" id="UP000070578">
    <property type="component" value="Unassembled WGS sequence"/>
</dbReference>
<reference evidence="1 2" key="1">
    <citation type="submission" date="2016-02" db="EMBL/GenBank/DDBJ databases">
        <authorList>
            <person name="Wen L."/>
            <person name="He K."/>
            <person name="Yang H."/>
        </authorList>
    </citation>
    <scope>NUCLEOTIDE SEQUENCE [LARGE SCALE GENOMIC DNA]</scope>
    <source>
        <strain evidence="1">ShG14-8</strain>
    </source>
</reference>
<evidence type="ECO:0000313" key="1">
    <source>
        <dbReference type="EMBL" id="KXS31867.1"/>
    </source>
</evidence>
<comment type="caution">
    <text evidence="1">The sequence shown here is derived from an EMBL/GenBank/DDBJ whole genome shotgun (WGS) entry which is preliminary data.</text>
</comment>